<accession>A0A9P5NFW0</accession>
<dbReference type="Proteomes" id="UP000724874">
    <property type="component" value="Unassembled WGS sequence"/>
</dbReference>
<gene>
    <name evidence="1" type="ORF">CPB84DRAFT_1828138</name>
</gene>
<keyword evidence="2" id="KW-1185">Reference proteome</keyword>
<comment type="caution">
    <text evidence="1">The sequence shown here is derived from an EMBL/GenBank/DDBJ whole genome shotgun (WGS) entry which is preliminary data.</text>
</comment>
<dbReference type="AlphaFoldDB" id="A0A9P5NFW0"/>
<proteinExistence type="predicted"/>
<name>A0A9P5NFW0_GYMJU</name>
<dbReference type="Gene3D" id="3.30.160.60">
    <property type="entry name" value="Classic Zinc Finger"/>
    <property type="match status" value="1"/>
</dbReference>
<reference evidence="1" key="1">
    <citation type="submission" date="2020-11" db="EMBL/GenBank/DDBJ databases">
        <authorList>
            <consortium name="DOE Joint Genome Institute"/>
            <person name="Ahrendt S."/>
            <person name="Riley R."/>
            <person name="Andreopoulos W."/>
            <person name="LaButti K."/>
            <person name="Pangilinan J."/>
            <person name="Ruiz-duenas F.J."/>
            <person name="Barrasa J.M."/>
            <person name="Sanchez-Garcia M."/>
            <person name="Camarero S."/>
            <person name="Miyauchi S."/>
            <person name="Serrano A."/>
            <person name="Linde D."/>
            <person name="Babiker R."/>
            <person name="Drula E."/>
            <person name="Ayuso-Fernandez I."/>
            <person name="Pacheco R."/>
            <person name="Padilla G."/>
            <person name="Ferreira P."/>
            <person name="Barriuso J."/>
            <person name="Kellner H."/>
            <person name="Castanera R."/>
            <person name="Alfaro M."/>
            <person name="Ramirez L."/>
            <person name="Pisabarro A.G."/>
            <person name="Kuo A."/>
            <person name="Tritt A."/>
            <person name="Lipzen A."/>
            <person name="He G."/>
            <person name="Yan M."/>
            <person name="Ng V."/>
            <person name="Cullen D."/>
            <person name="Martin F."/>
            <person name="Rosso M.-N."/>
            <person name="Henrissat B."/>
            <person name="Hibbett D."/>
            <person name="Martinez A.T."/>
            <person name="Grigoriev I.V."/>
        </authorList>
    </citation>
    <scope>NUCLEOTIDE SEQUENCE</scope>
    <source>
        <strain evidence="1">AH 44721</strain>
    </source>
</reference>
<dbReference type="EMBL" id="JADNYJ010000135">
    <property type="protein sequence ID" value="KAF8881045.1"/>
    <property type="molecule type" value="Genomic_DNA"/>
</dbReference>
<evidence type="ECO:0000313" key="1">
    <source>
        <dbReference type="EMBL" id="KAF8881045.1"/>
    </source>
</evidence>
<evidence type="ECO:0000313" key="2">
    <source>
        <dbReference type="Proteomes" id="UP000724874"/>
    </source>
</evidence>
<sequence length="207" mass="23990">MWTECHLRVPNECLSPVNMYKRVMPRSFVSSQPATILYAGNDLTSFKLNKQSSRQLCNIVRMFRTKSICRWNDCGKLVTNNSEVEVERHLMDEHGVKLATRRFYCKWPDCPYNDLEHAFNTWDTIVRHIRHYHWKQWALSAGLEMGINHRPGKDELSDQLPGVVLGELASEGGTMSSRMMTASAQALRFRTNSRKFEYTRVGSDVDD</sequence>
<protein>
    <submittedName>
        <fullName evidence="1">Uncharacterized protein</fullName>
    </submittedName>
</protein>
<organism evidence="1 2">
    <name type="scientific">Gymnopilus junonius</name>
    <name type="common">Spectacular rustgill mushroom</name>
    <name type="synonym">Gymnopilus spectabilis subsp. junonius</name>
    <dbReference type="NCBI Taxonomy" id="109634"/>
    <lineage>
        <taxon>Eukaryota</taxon>
        <taxon>Fungi</taxon>
        <taxon>Dikarya</taxon>
        <taxon>Basidiomycota</taxon>
        <taxon>Agaricomycotina</taxon>
        <taxon>Agaricomycetes</taxon>
        <taxon>Agaricomycetidae</taxon>
        <taxon>Agaricales</taxon>
        <taxon>Agaricineae</taxon>
        <taxon>Hymenogastraceae</taxon>
        <taxon>Gymnopilus</taxon>
    </lineage>
</organism>